<evidence type="ECO:0000313" key="2">
    <source>
        <dbReference type="EMBL" id="PBK88409.1"/>
    </source>
</evidence>
<dbReference type="InParanoid" id="A0A2H3CZD6"/>
<gene>
    <name evidence="2" type="ORF">ARMGADRAFT_1034072</name>
</gene>
<organism evidence="2 3">
    <name type="scientific">Armillaria gallica</name>
    <name type="common">Bulbous honey fungus</name>
    <name type="synonym">Armillaria bulbosa</name>
    <dbReference type="NCBI Taxonomy" id="47427"/>
    <lineage>
        <taxon>Eukaryota</taxon>
        <taxon>Fungi</taxon>
        <taxon>Dikarya</taxon>
        <taxon>Basidiomycota</taxon>
        <taxon>Agaricomycotina</taxon>
        <taxon>Agaricomycetes</taxon>
        <taxon>Agaricomycetidae</taxon>
        <taxon>Agaricales</taxon>
        <taxon>Marasmiineae</taxon>
        <taxon>Physalacriaceae</taxon>
        <taxon>Armillaria</taxon>
    </lineage>
</organism>
<accession>A0A2H3CZD6</accession>
<sequence>MSSPLKRSVAVSKNKGRTPSAPPLTSKRSFNSTQEMLNEDLIEYPINHYQAIKSLNRHNFNVWYLQRLACPVISKPREIQVQVRAQSLQGTPEASENQRELAGDDVHSLTSIPTLESSLHTLFDTIPLCLEPTSDVLINEFRKFSISIKPEHPPSSFFSNICAFTPPVAKLTICQGAADYLEKMDENKDEHKSLAPCGESAGMLAARLYVRKGLVTWNRTTGKSRCLEDKTSGRCRFTFDVSRRICVNDVGSTASDSNGCILAAL</sequence>
<dbReference type="EMBL" id="KZ293673">
    <property type="protein sequence ID" value="PBK88409.1"/>
    <property type="molecule type" value="Genomic_DNA"/>
</dbReference>
<reference evidence="3" key="1">
    <citation type="journal article" date="2017" name="Nat. Ecol. Evol.">
        <title>Genome expansion and lineage-specific genetic innovations in the forest pathogenic fungi Armillaria.</title>
        <authorList>
            <person name="Sipos G."/>
            <person name="Prasanna A.N."/>
            <person name="Walter M.C."/>
            <person name="O'Connor E."/>
            <person name="Balint B."/>
            <person name="Krizsan K."/>
            <person name="Kiss B."/>
            <person name="Hess J."/>
            <person name="Varga T."/>
            <person name="Slot J."/>
            <person name="Riley R."/>
            <person name="Boka B."/>
            <person name="Rigling D."/>
            <person name="Barry K."/>
            <person name="Lee J."/>
            <person name="Mihaltcheva S."/>
            <person name="LaButti K."/>
            <person name="Lipzen A."/>
            <person name="Waldron R."/>
            <person name="Moloney N.M."/>
            <person name="Sperisen C."/>
            <person name="Kredics L."/>
            <person name="Vagvoelgyi C."/>
            <person name="Patrignani A."/>
            <person name="Fitzpatrick D."/>
            <person name="Nagy I."/>
            <person name="Doyle S."/>
            <person name="Anderson J.B."/>
            <person name="Grigoriev I.V."/>
            <person name="Gueldener U."/>
            <person name="Muensterkoetter M."/>
            <person name="Nagy L.G."/>
        </authorList>
    </citation>
    <scope>NUCLEOTIDE SEQUENCE [LARGE SCALE GENOMIC DNA]</scope>
    <source>
        <strain evidence="3">Ar21-2</strain>
    </source>
</reference>
<proteinExistence type="predicted"/>
<dbReference type="AlphaFoldDB" id="A0A2H3CZD6"/>
<dbReference type="Proteomes" id="UP000217790">
    <property type="component" value="Unassembled WGS sequence"/>
</dbReference>
<protein>
    <submittedName>
        <fullName evidence="2">Uncharacterized protein</fullName>
    </submittedName>
</protein>
<name>A0A2H3CZD6_ARMGA</name>
<evidence type="ECO:0000256" key="1">
    <source>
        <dbReference type="SAM" id="MobiDB-lite"/>
    </source>
</evidence>
<keyword evidence="3" id="KW-1185">Reference proteome</keyword>
<feature type="region of interest" description="Disordered" evidence="1">
    <location>
        <begin position="1"/>
        <end position="31"/>
    </location>
</feature>
<evidence type="ECO:0000313" key="3">
    <source>
        <dbReference type="Proteomes" id="UP000217790"/>
    </source>
</evidence>